<dbReference type="RefSeq" id="WP_093272750.1">
    <property type="nucleotide sequence ID" value="NZ_FNDD01000009.1"/>
</dbReference>
<feature type="transmembrane region" description="Helical" evidence="1">
    <location>
        <begin position="68"/>
        <end position="87"/>
    </location>
</feature>
<keyword evidence="3" id="KW-1185">Reference proteome</keyword>
<sequence>MKSNSHTVSEVKTDAVQQHRAATDISAENKKTIYKHILNALIIVAIGILVNLSIRIDYSIFKEGIGEASLTETLQLVMLAGTALCFFNLSRRRPDVKHAANLICGFFTVLIIREMDAWFDLISHGSWVYPALLVTFIACFNAYKGGKHTINEMAQILKTRHMNMLVGGVMLLLVFSRLYGMGSFWESVMGHNYIRDVKNISEETMELLCYCLIALGAAKTRFEMISKHHD</sequence>
<dbReference type="AlphaFoldDB" id="A0A1G8A285"/>
<evidence type="ECO:0000313" key="3">
    <source>
        <dbReference type="Proteomes" id="UP000198854"/>
    </source>
</evidence>
<dbReference type="STRING" id="861298.SAMN04488136_10998"/>
<evidence type="ECO:0000313" key="2">
    <source>
        <dbReference type="EMBL" id="SDH14971.1"/>
    </source>
</evidence>
<dbReference type="EMBL" id="FNDD01000009">
    <property type="protein sequence ID" value="SDH14971.1"/>
    <property type="molecule type" value="Genomic_DNA"/>
</dbReference>
<organism evidence="2 3">
    <name type="scientific">Vibrio xiamenensis</name>
    <dbReference type="NCBI Taxonomy" id="861298"/>
    <lineage>
        <taxon>Bacteria</taxon>
        <taxon>Pseudomonadati</taxon>
        <taxon>Pseudomonadota</taxon>
        <taxon>Gammaproteobacteria</taxon>
        <taxon>Vibrionales</taxon>
        <taxon>Vibrionaceae</taxon>
        <taxon>Vibrio</taxon>
    </lineage>
</organism>
<dbReference type="OrthoDB" id="1425700at2"/>
<feature type="transmembrane region" description="Helical" evidence="1">
    <location>
        <begin position="99"/>
        <end position="115"/>
    </location>
</feature>
<accession>A0A1G8A285</accession>
<proteinExistence type="predicted"/>
<evidence type="ECO:0000256" key="1">
    <source>
        <dbReference type="SAM" id="Phobius"/>
    </source>
</evidence>
<keyword evidence="1" id="KW-0472">Membrane</keyword>
<keyword evidence="1" id="KW-0812">Transmembrane</keyword>
<dbReference type="Proteomes" id="UP000198854">
    <property type="component" value="Unassembled WGS sequence"/>
</dbReference>
<feature type="transmembrane region" description="Helical" evidence="1">
    <location>
        <begin position="127"/>
        <end position="143"/>
    </location>
</feature>
<protein>
    <submittedName>
        <fullName evidence="2">Uncharacterized protein</fullName>
    </submittedName>
</protein>
<feature type="transmembrane region" description="Helical" evidence="1">
    <location>
        <begin position="164"/>
        <end position="185"/>
    </location>
</feature>
<reference evidence="2 3" key="1">
    <citation type="submission" date="2016-10" db="EMBL/GenBank/DDBJ databases">
        <authorList>
            <person name="de Groot N.N."/>
        </authorList>
    </citation>
    <scope>NUCLEOTIDE SEQUENCE [LARGE SCALE GENOMIC DNA]</scope>
    <source>
        <strain evidence="2 3">CGMCC 1.10228</strain>
    </source>
</reference>
<gene>
    <name evidence="2" type="ORF">SAMN04488136_10998</name>
</gene>
<feature type="transmembrane region" description="Helical" evidence="1">
    <location>
        <begin position="37"/>
        <end position="56"/>
    </location>
</feature>
<name>A0A1G8A285_9VIBR</name>
<keyword evidence="1" id="KW-1133">Transmembrane helix</keyword>